<dbReference type="Gene3D" id="3.40.50.1010">
    <property type="entry name" value="5'-nuclease"/>
    <property type="match status" value="1"/>
</dbReference>
<dbReference type="EMBL" id="JACIHM010000006">
    <property type="protein sequence ID" value="MBB4448163.1"/>
    <property type="molecule type" value="Genomic_DNA"/>
</dbReference>
<accession>A0A7W6XC87</accession>
<proteinExistence type="predicted"/>
<dbReference type="SUPFAM" id="SSF88723">
    <property type="entry name" value="PIN domain-like"/>
    <property type="match status" value="1"/>
</dbReference>
<evidence type="ECO:0000256" key="1">
    <source>
        <dbReference type="ARBA" id="ARBA00022842"/>
    </source>
</evidence>
<evidence type="ECO:0000313" key="8">
    <source>
        <dbReference type="Proteomes" id="UP000576087"/>
    </source>
</evidence>
<dbReference type="EMBL" id="JACIGW010000005">
    <property type="protein sequence ID" value="MBB4350438.1"/>
    <property type="molecule type" value="Genomic_DNA"/>
</dbReference>
<dbReference type="CDD" id="cd09873">
    <property type="entry name" value="PIN_Pae0151-like"/>
    <property type="match status" value="1"/>
</dbReference>
<keyword evidence="1" id="KW-0460">Magnesium</keyword>
<dbReference type="Proteomes" id="UP000524535">
    <property type="component" value="Unassembled WGS sequence"/>
</dbReference>
<reference evidence="6 7" key="1">
    <citation type="submission" date="2020-08" db="EMBL/GenBank/DDBJ databases">
        <title>Genomic Encyclopedia of Type Strains, Phase IV (KMG-V): Genome sequencing to study the core and pangenomes of soil and plant-associated prokaryotes.</title>
        <authorList>
            <person name="Whitman W."/>
        </authorList>
    </citation>
    <scope>NUCLEOTIDE SEQUENCE [LARGE SCALE GENOMIC DNA]</scope>
    <source>
        <strain evidence="4 7">SEMIA 444</strain>
        <strain evidence="3 6">SEMIA 448</strain>
        <strain evidence="5 8">SEMIA 452</strain>
    </source>
</reference>
<evidence type="ECO:0000313" key="6">
    <source>
        <dbReference type="Proteomes" id="UP000520770"/>
    </source>
</evidence>
<dbReference type="InterPro" id="IPR029060">
    <property type="entry name" value="PIN-like_dom_sf"/>
</dbReference>
<evidence type="ECO:0000313" key="3">
    <source>
        <dbReference type="EMBL" id="MBB4350438.1"/>
    </source>
</evidence>
<dbReference type="PANTHER" id="PTHR35901:SF1">
    <property type="entry name" value="EXONUCLEASE VAPC9"/>
    <property type="match status" value="1"/>
</dbReference>
<organism evidence="4 7">
    <name type="scientific">Aliirhizobium cellulosilyticum</name>
    <dbReference type="NCBI Taxonomy" id="393664"/>
    <lineage>
        <taxon>Bacteria</taxon>
        <taxon>Pseudomonadati</taxon>
        <taxon>Pseudomonadota</taxon>
        <taxon>Alphaproteobacteria</taxon>
        <taxon>Hyphomicrobiales</taxon>
        <taxon>Rhizobiaceae</taxon>
        <taxon>Aliirhizobium</taxon>
    </lineage>
</organism>
<evidence type="ECO:0000259" key="2">
    <source>
        <dbReference type="Pfam" id="PF01850"/>
    </source>
</evidence>
<sequence length="134" mass="14889">MTDFVVDASVACSWVLPDEASTIGDTAYARLQTNRALVPDLFWHEARNVLMMTYRPKRIDFAMVATAMAMLRMLPIRTLGQPHDQPIFTLAERHNLTAYDAAYLALALETKLPLATLDKQLITAATQGNVLLLA</sequence>
<comment type="caution">
    <text evidence="4">The sequence shown here is derived from an EMBL/GenBank/DDBJ whole genome shotgun (WGS) entry which is preliminary data.</text>
</comment>
<dbReference type="Proteomes" id="UP000520770">
    <property type="component" value="Unassembled WGS sequence"/>
</dbReference>
<dbReference type="Pfam" id="PF01850">
    <property type="entry name" value="PIN"/>
    <property type="match status" value="1"/>
</dbReference>
<name>A0A7W6XC87_9HYPH</name>
<keyword evidence="7" id="KW-1185">Reference proteome</keyword>
<evidence type="ECO:0000313" key="5">
    <source>
        <dbReference type="EMBL" id="MBB4448163.1"/>
    </source>
</evidence>
<dbReference type="PANTHER" id="PTHR35901">
    <property type="entry name" value="RIBONUCLEASE VAPC3"/>
    <property type="match status" value="1"/>
</dbReference>
<gene>
    <name evidence="4" type="ORF">GGE31_004058</name>
    <name evidence="3" type="ORF">GGE33_004203</name>
    <name evidence="5" type="ORF">GGE35_004000</name>
</gene>
<dbReference type="Proteomes" id="UP000576087">
    <property type="component" value="Unassembled WGS sequence"/>
</dbReference>
<evidence type="ECO:0000313" key="4">
    <source>
        <dbReference type="EMBL" id="MBB4413530.1"/>
    </source>
</evidence>
<dbReference type="AlphaFoldDB" id="A0A7W6XC87"/>
<protein>
    <submittedName>
        <fullName evidence="4">Putative nucleic acid-binding protein</fullName>
    </submittedName>
</protein>
<dbReference type="RefSeq" id="WP_183827236.1">
    <property type="nucleotide sequence ID" value="NZ_JACIGW010000005.1"/>
</dbReference>
<feature type="domain" description="PIN" evidence="2">
    <location>
        <begin position="5"/>
        <end position="122"/>
    </location>
</feature>
<dbReference type="EMBL" id="JACIGY010000006">
    <property type="protein sequence ID" value="MBB4413530.1"/>
    <property type="molecule type" value="Genomic_DNA"/>
</dbReference>
<dbReference type="InterPro" id="IPR044153">
    <property type="entry name" value="PIN_Pae0151-like"/>
</dbReference>
<dbReference type="InterPro" id="IPR051619">
    <property type="entry name" value="TypeII_TA_RNase_PINc/VapC"/>
</dbReference>
<dbReference type="InterPro" id="IPR002716">
    <property type="entry name" value="PIN_dom"/>
</dbReference>
<evidence type="ECO:0000313" key="7">
    <source>
        <dbReference type="Proteomes" id="UP000524535"/>
    </source>
</evidence>